<organism evidence="2 3">
    <name type="scientific">Peribacillus psychrosaccharolyticus</name>
    <name type="common">Bacillus psychrosaccharolyticus</name>
    <dbReference type="NCBI Taxonomy" id="1407"/>
    <lineage>
        <taxon>Bacteria</taxon>
        <taxon>Bacillati</taxon>
        <taxon>Bacillota</taxon>
        <taxon>Bacilli</taxon>
        <taxon>Bacillales</taxon>
        <taxon>Bacillaceae</taxon>
        <taxon>Peribacillus</taxon>
    </lineage>
</organism>
<dbReference type="RefSeq" id="WP_040374066.1">
    <property type="nucleotide sequence ID" value="NZ_CP068053.1"/>
</dbReference>
<dbReference type="AlphaFoldDB" id="A0A974NM67"/>
<proteinExistence type="predicted"/>
<feature type="transmembrane region" description="Helical" evidence="1">
    <location>
        <begin position="9"/>
        <end position="30"/>
    </location>
</feature>
<evidence type="ECO:0000313" key="3">
    <source>
        <dbReference type="Proteomes" id="UP000595254"/>
    </source>
</evidence>
<accession>A0A974NM67</accession>
<keyword evidence="1" id="KW-0812">Transmembrane</keyword>
<reference evidence="2 3" key="1">
    <citation type="submission" date="2021-01" db="EMBL/GenBank/DDBJ databases">
        <title>FDA dAtabase for Regulatory Grade micrObial Sequences (FDA-ARGOS): Supporting development and validation of Infectious Disease Dx tests.</title>
        <authorList>
            <person name="Nelson B."/>
            <person name="Plummer A."/>
            <person name="Tallon L."/>
            <person name="Sadzewicz L."/>
            <person name="Zhao X."/>
            <person name="Boylan J."/>
            <person name="Ott S."/>
            <person name="Bowen H."/>
            <person name="Vavikolanu K."/>
            <person name="Mehta A."/>
            <person name="Aluvathingal J."/>
            <person name="Nadendla S."/>
            <person name="Myers T."/>
            <person name="Yan Y."/>
            <person name="Sichtig H."/>
        </authorList>
    </citation>
    <scope>NUCLEOTIDE SEQUENCE [LARGE SCALE GENOMIC DNA]</scope>
    <source>
        <strain evidence="2 3">FDAARGOS_1161</strain>
    </source>
</reference>
<dbReference type="Proteomes" id="UP000595254">
    <property type="component" value="Chromosome"/>
</dbReference>
<evidence type="ECO:0000256" key="1">
    <source>
        <dbReference type="SAM" id="Phobius"/>
    </source>
</evidence>
<gene>
    <name evidence="2" type="ORF">I6J18_22495</name>
</gene>
<keyword evidence="3" id="KW-1185">Reference proteome</keyword>
<evidence type="ECO:0000313" key="2">
    <source>
        <dbReference type="EMBL" id="QQT00303.1"/>
    </source>
</evidence>
<name>A0A974NM67_PERPY</name>
<keyword evidence="1" id="KW-1133">Transmembrane helix</keyword>
<keyword evidence="1" id="KW-0472">Membrane</keyword>
<feature type="transmembrane region" description="Helical" evidence="1">
    <location>
        <begin position="50"/>
        <end position="70"/>
    </location>
</feature>
<sequence>MYNEEPRHIYLALSVGLLFISPILLFILPQTLINLFQESTDTWVTVATRVNYFVCGVGFFLLVLSLFLLFWFDRSNWSKTASFICVCVGLWLFYSASQSFQSFSTTGIVYKTVFSNDTHRYEWSDIQELTYSLESEKKIGEYVITFDDKNQIHVKENGYIKSVRRAILTQAKENNIEIKEIKQPD</sequence>
<dbReference type="EMBL" id="CP068053">
    <property type="protein sequence ID" value="QQT00303.1"/>
    <property type="molecule type" value="Genomic_DNA"/>
</dbReference>
<dbReference type="KEGG" id="ppsr:I6J18_22495"/>
<protein>
    <submittedName>
        <fullName evidence="2">Uncharacterized protein</fullName>
    </submittedName>
</protein>